<feature type="domain" description="Gfo/Idh/MocA-like oxidoreductase N-terminal" evidence="3">
    <location>
        <begin position="9"/>
        <end position="128"/>
    </location>
</feature>
<dbReference type="Pfam" id="PF01408">
    <property type="entry name" value="GFO_IDH_MocA"/>
    <property type="match status" value="1"/>
</dbReference>
<dbReference type="Proteomes" id="UP000593567">
    <property type="component" value="Unassembled WGS sequence"/>
</dbReference>
<dbReference type="InterPro" id="IPR036291">
    <property type="entry name" value="NAD(P)-bd_dom_sf"/>
</dbReference>
<dbReference type="OrthoDB" id="64915at2759"/>
<gene>
    <name evidence="5" type="ORF">EB796_014480</name>
</gene>
<dbReference type="PANTHER" id="PTHR42840">
    <property type="entry name" value="NAD(P)-BINDING ROSSMANN-FOLD SUPERFAMILY PROTEIN-RELATED"/>
    <property type="match status" value="1"/>
</dbReference>
<dbReference type="SUPFAM" id="SSF55347">
    <property type="entry name" value="Glyceraldehyde-3-phosphate dehydrogenase-like, C-terminal domain"/>
    <property type="match status" value="1"/>
</dbReference>
<comment type="caution">
    <text evidence="5">The sequence shown here is derived from an EMBL/GenBank/DDBJ whole genome shotgun (WGS) entry which is preliminary data.</text>
</comment>
<dbReference type="GO" id="GO:0016491">
    <property type="term" value="F:oxidoreductase activity"/>
    <property type="evidence" value="ECO:0007669"/>
    <property type="project" value="UniProtKB-KW"/>
</dbReference>
<dbReference type="InterPro" id="IPR055170">
    <property type="entry name" value="GFO_IDH_MocA-like_dom"/>
</dbReference>
<organism evidence="5 6">
    <name type="scientific">Bugula neritina</name>
    <name type="common">Brown bryozoan</name>
    <name type="synonym">Sertularia neritina</name>
    <dbReference type="NCBI Taxonomy" id="10212"/>
    <lineage>
        <taxon>Eukaryota</taxon>
        <taxon>Metazoa</taxon>
        <taxon>Spiralia</taxon>
        <taxon>Lophotrochozoa</taxon>
        <taxon>Bryozoa</taxon>
        <taxon>Gymnolaemata</taxon>
        <taxon>Cheilostomatida</taxon>
        <taxon>Flustrina</taxon>
        <taxon>Buguloidea</taxon>
        <taxon>Bugulidae</taxon>
        <taxon>Bugula</taxon>
    </lineage>
</organism>
<dbReference type="GO" id="GO:0000166">
    <property type="term" value="F:nucleotide binding"/>
    <property type="evidence" value="ECO:0007669"/>
    <property type="project" value="InterPro"/>
</dbReference>
<evidence type="ECO:0000313" key="5">
    <source>
        <dbReference type="EMBL" id="KAF6027210.1"/>
    </source>
</evidence>
<dbReference type="Gene3D" id="3.40.50.720">
    <property type="entry name" value="NAD(P)-binding Rossmann-like Domain"/>
    <property type="match status" value="1"/>
</dbReference>
<comment type="similarity">
    <text evidence="1">Belongs to the Gfo/Idh/MocA family.</text>
</comment>
<evidence type="ECO:0000259" key="3">
    <source>
        <dbReference type="Pfam" id="PF01408"/>
    </source>
</evidence>
<keyword evidence="2" id="KW-0560">Oxidoreductase</keyword>
<name>A0A7J7JLR5_BUGNE</name>
<dbReference type="InterPro" id="IPR000683">
    <property type="entry name" value="Gfo/Idh/MocA-like_OxRdtase_N"/>
</dbReference>
<evidence type="ECO:0000259" key="4">
    <source>
        <dbReference type="Pfam" id="PF22725"/>
    </source>
</evidence>
<dbReference type="Pfam" id="PF22725">
    <property type="entry name" value="GFO_IDH_MocA_C3"/>
    <property type="match status" value="1"/>
</dbReference>
<protein>
    <submittedName>
        <fullName evidence="5">Uncharacterized protein</fullName>
    </submittedName>
</protein>
<keyword evidence="6" id="KW-1185">Reference proteome</keyword>
<evidence type="ECO:0000256" key="1">
    <source>
        <dbReference type="ARBA" id="ARBA00010928"/>
    </source>
</evidence>
<evidence type="ECO:0000256" key="2">
    <source>
        <dbReference type="ARBA" id="ARBA00023002"/>
    </source>
</evidence>
<dbReference type="EMBL" id="VXIV02002120">
    <property type="protein sequence ID" value="KAF6027210.1"/>
    <property type="molecule type" value="Genomic_DNA"/>
</dbReference>
<dbReference type="SUPFAM" id="SSF51735">
    <property type="entry name" value="NAD(P)-binding Rossmann-fold domains"/>
    <property type="match status" value="1"/>
</dbReference>
<reference evidence="5" key="1">
    <citation type="submission" date="2020-06" db="EMBL/GenBank/DDBJ databases">
        <title>Draft genome of Bugula neritina, a colonial animal packing powerful symbionts and potential medicines.</title>
        <authorList>
            <person name="Rayko M."/>
        </authorList>
    </citation>
    <scope>NUCLEOTIDE SEQUENCE [LARGE SCALE GENOMIC DNA]</scope>
    <source>
        <strain evidence="5">Kwan_BN1</strain>
    </source>
</reference>
<feature type="domain" description="GFO/IDH/MocA-like oxidoreductase" evidence="4">
    <location>
        <begin position="146"/>
        <end position="256"/>
    </location>
</feature>
<dbReference type="GO" id="GO:0005737">
    <property type="term" value="C:cytoplasm"/>
    <property type="evidence" value="ECO:0007669"/>
    <property type="project" value="TreeGrafter"/>
</dbReference>
<sequence>MASSERKLGVGICGLGRAGSIHLDNVAKSFDLQLLYVVEFRTEHAQTLLTKYHQDQCEIVSPSDLDKMLSDERVDFVMVCTPTNLHEEQVLKSLNAGKGVFCEKPIAATEEATLNCYKAAESNGKPLFCSFNRRYDPSLRKLYNERSELGQIQMVKMCARDSPFPPIEYLKISGGVFHDCLVHDIDAACWILGEFPKRVYAAAHAHNDAIKEMGDVDTVAAILKFESGALAIIDTSRDSRYGYDQRCEVFGTNGMFLNQNQRPSNMIKEELNGQSMGRMYNSFADRYELSYIQALQHFCRAVKGEESIEISKESTINVSKIATALEESCKKGCEIEVPY</sequence>
<dbReference type="AlphaFoldDB" id="A0A7J7JLR5"/>
<accession>A0A7J7JLR5</accession>
<evidence type="ECO:0000313" key="6">
    <source>
        <dbReference type="Proteomes" id="UP000593567"/>
    </source>
</evidence>
<dbReference type="Gene3D" id="3.30.360.10">
    <property type="entry name" value="Dihydrodipicolinate Reductase, domain 2"/>
    <property type="match status" value="1"/>
</dbReference>
<dbReference type="GO" id="GO:0006740">
    <property type="term" value="P:NADPH regeneration"/>
    <property type="evidence" value="ECO:0007669"/>
    <property type="project" value="TreeGrafter"/>
</dbReference>
<proteinExistence type="inferred from homology"/>
<dbReference type="PANTHER" id="PTHR42840:SF3">
    <property type="entry name" value="BINDING ROSSMANN FOLD OXIDOREDUCTASE, PUTATIVE (AFU_ORTHOLOGUE AFUA_2G10240)-RELATED"/>
    <property type="match status" value="1"/>
</dbReference>